<comment type="caution">
    <text evidence="1">The sequence shown here is derived from an EMBL/GenBank/DDBJ whole genome shotgun (WGS) entry which is preliminary data.</text>
</comment>
<dbReference type="RefSeq" id="WP_136822485.1">
    <property type="nucleotide sequence ID" value="NZ_BMJX01000007.1"/>
</dbReference>
<dbReference type="EMBL" id="SUKA01000007">
    <property type="protein sequence ID" value="TJY62698.1"/>
    <property type="molecule type" value="Genomic_DNA"/>
</dbReference>
<keyword evidence="2" id="KW-1185">Reference proteome</keyword>
<dbReference type="AlphaFoldDB" id="A0A4U0GUN7"/>
<gene>
    <name evidence="1" type="ORF">FAZ19_19715</name>
</gene>
<protein>
    <submittedName>
        <fullName evidence="1">Uncharacterized protein</fullName>
    </submittedName>
</protein>
<proteinExistence type="predicted"/>
<dbReference type="Proteomes" id="UP000309872">
    <property type="component" value="Unassembled WGS sequence"/>
</dbReference>
<dbReference type="OrthoDB" id="961556at2"/>
<name>A0A4U0GUN7_9SPHI</name>
<organism evidence="1 2">
    <name type="scientific">Sphingobacterium alkalisoli</name>
    <dbReference type="NCBI Taxonomy" id="1874115"/>
    <lineage>
        <taxon>Bacteria</taxon>
        <taxon>Pseudomonadati</taxon>
        <taxon>Bacteroidota</taxon>
        <taxon>Sphingobacteriia</taxon>
        <taxon>Sphingobacteriales</taxon>
        <taxon>Sphingobacteriaceae</taxon>
        <taxon>Sphingobacterium</taxon>
    </lineage>
</organism>
<evidence type="ECO:0000313" key="1">
    <source>
        <dbReference type="EMBL" id="TJY62698.1"/>
    </source>
</evidence>
<sequence length="196" mass="23590">MERVRKWLEDPAYDDGVRLYNEIGSNDFLKSIFRQGENEYNRKKLFDELYDLLPEKSEFSEIPEFPAPGKQNDFLLKKLRHDRQQVYRQIDANMFALRQARSDASRKEHAFQILRLQRKKQNILDDIDHLELHGTLPPATKKTEFTTPEIQRLYVQIWKVRKRLERTDLRNRDKSQKLLDDKLALLKKLREEANHV</sequence>
<evidence type="ECO:0000313" key="2">
    <source>
        <dbReference type="Proteomes" id="UP000309872"/>
    </source>
</evidence>
<reference evidence="1 2" key="1">
    <citation type="submission" date="2019-04" db="EMBL/GenBank/DDBJ databases">
        <title>Sphingobacterium olei sp. nov., isolated from oil-contaminated soil.</title>
        <authorList>
            <person name="Liu B."/>
        </authorList>
    </citation>
    <scope>NUCLEOTIDE SEQUENCE [LARGE SCALE GENOMIC DNA]</scope>
    <source>
        <strain evidence="1 2">Y3L14</strain>
    </source>
</reference>
<accession>A0A4U0GUN7</accession>